<keyword evidence="4" id="KW-1185">Reference proteome</keyword>
<dbReference type="PROSITE" id="PS50110">
    <property type="entry name" value="RESPONSE_REGULATORY"/>
    <property type="match status" value="1"/>
</dbReference>
<sequence length="135" mass="15523">MMKALVVEDEGLTRDLLSSLLKREFDFDEIAQASDGDEAWQLFLGDEYTFIMIDLIIPKLDGLKLARRILEHDRGQKIIVLSSECDDYTVKEVSRSGIFGYIDKPGMSEFVLLEAIRTVEQSRYAARVYFKVFES</sequence>
<gene>
    <name evidence="3" type="ORF">QEH59_17355</name>
</gene>
<reference evidence="3 4" key="1">
    <citation type="submission" date="2023-04" db="EMBL/GenBank/DDBJ databases">
        <title>A novel bacteria isolated from coastal sediment.</title>
        <authorList>
            <person name="Liu X.-J."/>
            <person name="Du Z.-J."/>
        </authorList>
    </citation>
    <scope>NUCLEOTIDE SEQUENCE [LARGE SCALE GENOMIC DNA]</scope>
    <source>
        <strain evidence="3 4">SDUM461004</strain>
    </source>
</reference>
<dbReference type="RefSeq" id="WP_308986643.1">
    <property type="nucleotide sequence ID" value="NZ_JARXIC010000053.1"/>
</dbReference>
<dbReference type="InterPro" id="IPR058245">
    <property type="entry name" value="NreC/VraR/RcsB-like_REC"/>
</dbReference>
<dbReference type="PANTHER" id="PTHR43228:SF1">
    <property type="entry name" value="TWO-COMPONENT RESPONSE REGULATOR ARR22"/>
    <property type="match status" value="1"/>
</dbReference>
<organism evidence="3 4">
    <name type="scientific">Thalassobacterium sedimentorum</name>
    <dbReference type="NCBI Taxonomy" id="3041258"/>
    <lineage>
        <taxon>Bacteria</taxon>
        <taxon>Pseudomonadati</taxon>
        <taxon>Verrucomicrobiota</taxon>
        <taxon>Opitutia</taxon>
        <taxon>Puniceicoccales</taxon>
        <taxon>Coraliomargaritaceae</taxon>
        <taxon>Thalassobacterium</taxon>
    </lineage>
</organism>
<name>A0ABU1AN26_9BACT</name>
<dbReference type="Pfam" id="PF00072">
    <property type="entry name" value="Response_reg"/>
    <property type="match status" value="1"/>
</dbReference>
<dbReference type="PANTHER" id="PTHR43228">
    <property type="entry name" value="TWO-COMPONENT RESPONSE REGULATOR"/>
    <property type="match status" value="1"/>
</dbReference>
<proteinExistence type="predicted"/>
<feature type="modified residue" description="4-aspartylphosphate" evidence="1">
    <location>
        <position position="54"/>
    </location>
</feature>
<evidence type="ECO:0000259" key="2">
    <source>
        <dbReference type="PROSITE" id="PS50110"/>
    </source>
</evidence>
<protein>
    <submittedName>
        <fullName evidence="3">Response regulator transcription factor</fullName>
    </submittedName>
</protein>
<dbReference type="SMART" id="SM00448">
    <property type="entry name" value="REC"/>
    <property type="match status" value="1"/>
</dbReference>
<evidence type="ECO:0000313" key="3">
    <source>
        <dbReference type="EMBL" id="MDQ8196205.1"/>
    </source>
</evidence>
<keyword evidence="1" id="KW-0597">Phosphoprotein</keyword>
<accession>A0ABU1AN26</accession>
<dbReference type="Gene3D" id="3.40.50.2300">
    <property type="match status" value="1"/>
</dbReference>
<dbReference type="SUPFAM" id="SSF52172">
    <property type="entry name" value="CheY-like"/>
    <property type="match status" value="1"/>
</dbReference>
<evidence type="ECO:0000313" key="4">
    <source>
        <dbReference type="Proteomes" id="UP001243717"/>
    </source>
</evidence>
<comment type="caution">
    <text evidence="3">The sequence shown here is derived from an EMBL/GenBank/DDBJ whole genome shotgun (WGS) entry which is preliminary data.</text>
</comment>
<evidence type="ECO:0000256" key="1">
    <source>
        <dbReference type="PROSITE-ProRule" id="PRU00169"/>
    </source>
</evidence>
<dbReference type="InterPro" id="IPR011006">
    <property type="entry name" value="CheY-like_superfamily"/>
</dbReference>
<dbReference type="Proteomes" id="UP001243717">
    <property type="component" value="Unassembled WGS sequence"/>
</dbReference>
<dbReference type="InterPro" id="IPR001789">
    <property type="entry name" value="Sig_transdc_resp-reg_receiver"/>
</dbReference>
<feature type="domain" description="Response regulatory" evidence="2">
    <location>
        <begin position="3"/>
        <end position="119"/>
    </location>
</feature>
<dbReference type="InterPro" id="IPR052048">
    <property type="entry name" value="ST_Response_Regulator"/>
</dbReference>
<dbReference type="CDD" id="cd17535">
    <property type="entry name" value="REC_NarL-like"/>
    <property type="match status" value="1"/>
</dbReference>
<dbReference type="EMBL" id="JARXIC010000053">
    <property type="protein sequence ID" value="MDQ8196205.1"/>
    <property type="molecule type" value="Genomic_DNA"/>
</dbReference>